<dbReference type="PANTHER" id="PTHR43111:SF1">
    <property type="entry name" value="ALDEHYDE DEHYDROGENASE B-RELATED"/>
    <property type="match status" value="1"/>
</dbReference>
<feature type="domain" description="Aldehyde dehydrogenase" evidence="2">
    <location>
        <begin position="202"/>
        <end position="350"/>
    </location>
</feature>
<dbReference type="Gene3D" id="3.40.605.10">
    <property type="entry name" value="Aldehyde Dehydrogenase, Chain A, domain 1"/>
    <property type="match status" value="1"/>
</dbReference>
<keyword evidence="1" id="KW-0812">Transmembrane</keyword>
<keyword evidence="1" id="KW-1133">Transmembrane helix</keyword>
<dbReference type="Proteomes" id="UP000250140">
    <property type="component" value="Unassembled WGS sequence"/>
</dbReference>
<keyword evidence="1" id="KW-0472">Membrane</keyword>
<dbReference type="InterPro" id="IPR016161">
    <property type="entry name" value="Ald_DH/histidinol_DH"/>
</dbReference>
<name>A0A8E2JS51_9PEZI</name>
<gene>
    <name evidence="3" type="ORF">AOQ84DRAFT_389496</name>
</gene>
<dbReference type="EMBL" id="KV749865">
    <property type="protein sequence ID" value="OCL07458.1"/>
    <property type="molecule type" value="Genomic_DNA"/>
</dbReference>
<accession>A0A8E2JS51</accession>
<organism evidence="3 4">
    <name type="scientific">Glonium stellatum</name>
    <dbReference type="NCBI Taxonomy" id="574774"/>
    <lineage>
        <taxon>Eukaryota</taxon>
        <taxon>Fungi</taxon>
        <taxon>Dikarya</taxon>
        <taxon>Ascomycota</taxon>
        <taxon>Pezizomycotina</taxon>
        <taxon>Dothideomycetes</taxon>
        <taxon>Pleosporomycetidae</taxon>
        <taxon>Gloniales</taxon>
        <taxon>Gloniaceae</taxon>
        <taxon>Glonium</taxon>
    </lineage>
</organism>
<dbReference type="InterPro" id="IPR015590">
    <property type="entry name" value="Aldehyde_DH_dom"/>
</dbReference>
<evidence type="ECO:0000313" key="4">
    <source>
        <dbReference type="Proteomes" id="UP000250140"/>
    </source>
</evidence>
<evidence type="ECO:0000313" key="3">
    <source>
        <dbReference type="EMBL" id="OCL07458.1"/>
    </source>
</evidence>
<dbReference type="Pfam" id="PF00171">
    <property type="entry name" value="Aldedh"/>
    <property type="match status" value="1"/>
</dbReference>
<dbReference type="GO" id="GO:0016620">
    <property type="term" value="F:oxidoreductase activity, acting on the aldehyde or oxo group of donors, NAD or NADP as acceptor"/>
    <property type="evidence" value="ECO:0007669"/>
    <property type="project" value="InterPro"/>
</dbReference>
<dbReference type="OrthoDB" id="5596991at2759"/>
<evidence type="ECO:0000256" key="1">
    <source>
        <dbReference type="SAM" id="Phobius"/>
    </source>
</evidence>
<proteinExistence type="predicted"/>
<dbReference type="SUPFAM" id="SSF53720">
    <property type="entry name" value="ALDH-like"/>
    <property type="match status" value="1"/>
</dbReference>
<dbReference type="Gene3D" id="3.40.309.10">
    <property type="entry name" value="Aldehyde Dehydrogenase, Chain A, domain 2"/>
    <property type="match status" value="1"/>
</dbReference>
<evidence type="ECO:0000259" key="2">
    <source>
        <dbReference type="Pfam" id="PF00171"/>
    </source>
</evidence>
<sequence length="488" mass="53553">MSSTKPFPRIRAAAIDGRLSNIYYRRTQLEQLHDSLTQNAQAIRNAIVHDSRNTQAEAAIEYHLALSSLKEQYSSLDPTSALEYEYRVEHGVDAPDRRERAGLVYIVPTVHTLFFSVISPLSAAIAAGNCVIVQLENNLRELFSLLRKLLRAALDVDIFDIADGKPTDGEFLNQCIEVLQVESIEPLRINQIVSPAAERVVAIVDRTADLQEAAKALVTARFSFGGRSPYAPDTVLVNEFVKKNFLDAVVQQSIGFLTGRDGNVIGNGKPTRSQSRAGNLPKDIQEDGIRIVTSGSNGSIIDIEKRISAVLHSKIRQCCLPVCAVRSLDDAIDLANSNNSILLASYVFAAPRPAKYLSQFIYSRAAFVNHIPTELLVGPAAPLNHPTTSLPRYSVTLFSQPRPHYVKPHPKDALLGKLLRASDAKVLRQLEEHDTAGLLNRKERPLGGGLGFFEQGFIIGATVLLTPLAVGLGVLSIYGYRAASSRWW</sequence>
<dbReference type="InterPro" id="IPR016163">
    <property type="entry name" value="Ald_DH_C"/>
</dbReference>
<dbReference type="InterPro" id="IPR016162">
    <property type="entry name" value="Ald_DH_N"/>
</dbReference>
<dbReference type="PANTHER" id="PTHR43111">
    <property type="entry name" value="ALDEHYDE DEHYDROGENASE B-RELATED"/>
    <property type="match status" value="1"/>
</dbReference>
<keyword evidence="4" id="KW-1185">Reference proteome</keyword>
<protein>
    <submittedName>
        <fullName evidence="3">ALDH-like protein</fullName>
    </submittedName>
</protein>
<reference evidence="3 4" key="1">
    <citation type="journal article" date="2016" name="Nat. Commun.">
        <title>Ectomycorrhizal ecology is imprinted in the genome of the dominant symbiotic fungus Cenococcum geophilum.</title>
        <authorList>
            <consortium name="DOE Joint Genome Institute"/>
            <person name="Peter M."/>
            <person name="Kohler A."/>
            <person name="Ohm R.A."/>
            <person name="Kuo A."/>
            <person name="Krutzmann J."/>
            <person name="Morin E."/>
            <person name="Arend M."/>
            <person name="Barry K.W."/>
            <person name="Binder M."/>
            <person name="Choi C."/>
            <person name="Clum A."/>
            <person name="Copeland A."/>
            <person name="Grisel N."/>
            <person name="Haridas S."/>
            <person name="Kipfer T."/>
            <person name="LaButti K."/>
            <person name="Lindquist E."/>
            <person name="Lipzen A."/>
            <person name="Maire R."/>
            <person name="Meier B."/>
            <person name="Mihaltcheva S."/>
            <person name="Molinier V."/>
            <person name="Murat C."/>
            <person name="Poggeler S."/>
            <person name="Quandt C.A."/>
            <person name="Sperisen C."/>
            <person name="Tritt A."/>
            <person name="Tisserant E."/>
            <person name="Crous P.W."/>
            <person name="Henrissat B."/>
            <person name="Nehls U."/>
            <person name="Egli S."/>
            <person name="Spatafora J.W."/>
            <person name="Grigoriev I.V."/>
            <person name="Martin F.M."/>
        </authorList>
    </citation>
    <scope>NUCLEOTIDE SEQUENCE [LARGE SCALE GENOMIC DNA]</scope>
    <source>
        <strain evidence="3 4">CBS 207.34</strain>
    </source>
</reference>
<dbReference type="AlphaFoldDB" id="A0A8E2JS51"/>
<feature type="transmembrane region" description="Helical" evidence="1">
    <location>
        <begin position="457"/>
        <end position="480"/>
    </location>
</feature>